<feature type="transmembrane region" description="Helical" evidence="8">
    <location>
        <begin position="103"/>
        <end position="123"/>
    </location>
</feature>
<comment type="similarity">
    <text evidence="2">Belongs to the auxin efflux carrier (TC 2.A.69) family.</text>
</comment>
<dbReference type="AlphaFoldDB" id="A0A447CPR0"/>
<comment type="subcellular location">
    <subcellularLocation>
        <location evidence="1">Cell membrane</location>
        <topology evidence="1">Multi-pass membrane protein</topology>
    </subcellularLocation>
</comment>
<gene>
    <name evidence="9" type="ORF">RHODGE_RHODGE_00246</name>
</gene>
<keyword evidence="10" id="KW-1185">Reference proteome</keyword>
<evidence type="ECO:0000256" key="4">
    <source>
        <dbReference type="ARBA" id="ARBA00022475"/>
    </source>
</evidence>
<evidence type="ECO:0000256" key="2">
    <source>
        <dbReference type="ARBA" id="ARBA00010145"/>
    </source>
</evidence>
<evidence type="ECO:0000256" key="7">
    <source>
        <dbReference type="ARBA" id="ARBA00023136"/>
    </source>
</evidence>
<feature type="transmembrane region" description="Helical" evidence="8">
    <location>
        <begin position="36"/>
        <end position="54"/>
    </location>
</feature>
<evidence type="ECO:0000256" key="1">
    <source>
        <dbReference type="ARBA" id="ARBA00004651"/>
    </source>
</evidence>
<feature type="transmembrane region" description="Helical" evidence="8">
    <location>
        <begin position="215"/>
        <end position="237"/>
    </location>
</feature>
<feature type="transmembrane region" description="Helical" evidence="8">
    <location>
        <begin position="186"/>
        <end position="203"/>
    </location>
</feature>
<proteinExistence type="inferred from homology"/>
<protein>
    <recommendedName>
        <fullName evidence="11">Malate transporter</fullName>
    </recommendedName>
</protein>
<feature type="transmembrane region" description="Helical" evidence="8">
    <location>
        <begin position="6"/>
        <end position="24"/>
    </location>
</feature>
<keyword evidence="7 8" id="KW-0472">Membrane</keyword>
<evidence type="ECO:0000256" key="8">
    <source>
        <dbReference type="SAM" id="Phobius"/>
    </source>
</evidence>
<keyword evidence="3" id="KW-0813">Transport</keyword>
<organism evidence="9 10">
    <name type="scientific">Rhodoplanes serenus</name>
    <dbReference type="NCBI Taxonomy" id="200615"/>
    <lineage>
        <taxon>Bacteria</taxon>
        <taxon>Pseudomonadati</taxon>
        <taxon>Pseudomonadota</taxon>
        <taxon>Alphaproteobacteria</taxon>
        <taxon>Hyphomicrobiales</taxon>
        <taxon>Nitrobacteraceae</taxon>
        <taxon>Rhodoplanes</taxon>
    </lineage>
</organism>
<feature type="transmembrane region" description="Helical" evidence="8">
    <location>
        <begin position="249"/>
        <end position="273"/>
    </location>
</feature>
<evidence type="ECO:0000256" key="6">
    <source>
        <dbReference type="ARBA" id="ARBA00022989"/>
    </source>
</evidence>
<evidence type="ECO:0000256" key="3">
    <source>
        <dbReference type="ARBA" id="ARBA00022448"/>
    </source>
</evidence>
<keyword evidence="6 8" id="KW-1133">Transmembrane helix</keyword>
<dbReference type="GO" id="GO:0055085">
    <property type="term" value="P:transmembrane transport"/>
    <property type="evidence" value="ECO:0007669"/>
    <property type="project" value="InterPro"/>
</dbReference>
<evidence type="ECO:0000256" key="5">
    <source>
        <dbReference type="ARBA" id="ARBA00022692"/>
    </source>
</evidence>
<evidence type="ECO:0000313" key="9">
    <source>
        <dbReference type="EMBL" id="VCU07141.1"/>
    </source>
</evidence>
<evidence type="ECO:0008006" key="11">
    <source>
        <dbReference type="Google" id="ProtNLM"/>
    </source>
</evidence>
<dbReference type="GO" id="GO:0005886">
    <property type="term" value="C:plasma membrane"/>
    <property type="evidence" value="ECO:0007669"/>
    <property type="project" value="UniProtKB-SubCell"/>
</dbReference>
<feature type="transmembrane region" description="Helical" evidence="8">
    <location>
        <begin position="306"/>
        <end position="327"/>
    </location>
</feature>
<name>A0A447CPR0_9BRAD</name>
<feature type="transmembrane region" description="Helical" evidence="8">
    <location>
        <begin position="129"/>
        <end position="150"/>
    </location>
</feature>
<dbReference type="PANTHER" id="PTHR36838:SF1">
    <property type="entry name" value="SLR1864 PROTEIN"/>
    <property type="match status" value="1"/>
</dbReference>
<dbReference type="InterPro" id="IPR038770">
    <property type="entry name" value="Na+/solute_symporter_sf"/>
</dbReference>
<evidence type="ECO:0000313" key="10">
    <source>
        <dbReference type="Proteomes" id="UP000289200"/>
    </source>
</evidence>
<sequence>MVIFESLSGVFACLLMIALGYGLTARGWFDEATGRLFSRMVMGIAIPFYMIVSLTKSYGRDDLLSIGVALVVPLCVLSASFVTGLVVSRLAGVPAARLGTFRAMFFTSNSGFIGFPVVAALFGEAALPYAVMYYLVQTCLFWTIGAWGLAREGARAEAAGAAAGQDGGRAANAAAPAFGLATLKNVVSPPLVGAMVAIALILGDIRLPTFLTASFAHLAAMTTPLVMLFLGIAIYCVNLRSVRPTRDMVVLIAGRFLIAPAVALAVTALVPVPELMRKVVVMEAAMPVMTQVSVAARVYGADAHYVAVLTAITTIMAAVTIPAWFLLLEFGLV</sequence>
<dbReference type="PANTHER" id="PTHR36838">
    <property type="entry name" value="AUXIN EFFLUX CARRIER FAMILY PROTEIN"/>
    <property type="match status" value="1"/>
</dbReference>
<keyword evidence="4" id="KW-1003">Cell membrane</keyword>
<keyword evidence="5 8" id="KW-0812">Transmembrane</keyword>
<dbReference type="RefSeq" id="WP_129607328.1">
    <property type="nucleotide sequence ID" value="NZ_UWOC01000012.1"/>
</dbReference>
<accession>A0A447CPR0</accession>
<dbReference type="Proteomes" id="UP000289200">
    <property type="component" value="Unassembled WGS sequence"/>
</dbReference>
<feature type="transmembrane region" description="Helical" evidence="8">
    <location>
        <begin position="66"/>
        <end position="91"/>
    </location>
</feature>
<dbReference type="Gene3D" id="1.20.1530.20">
    <property type="match status" value="1"/>
</dbReference>
<reference evidence="10" key="1">
    <citation type="submission" date="2018-10" db="EMBL/GenBank/DDBJ databases">
        <authorList>
            <person name="Peiro R."/>
            <person name="Begona"/>
            <person name="Cbmso G."/>
            <person name="Lopez M."/>
            <person name="Gonzalez S."/>
            <person name="Sacristan E."/>
            <person name="Castillo E."/>
        </authorList>
    </citation>
    <scope>NUCLEOTIDE SEQUENCE [LARGE SCALE GENOMIC DNA]</scope>
</reference>
<dbReference type="EMBL" id="UWOC01000012">
    <property type="protein sequence ID" value="VCU07141.1"/>
    <property type="molecule type" value="Genomic_DNA"/>
</dbReference>
<comment type="caution">
    <text evidence="9">The sequence shown here is derived from an EMBL/GenBank/DDBJ whole genome shotgun (WGS) entry which is preliminary data.</text>
</comment>
<dbReference type="OrthoDB" id="9810457at2"/>
<dbReference type="Pfam" id="PF03547">
    <property type="entry name" value="Mem_trans"/>
    <property type="match status" value="1"/>
</dbReference>
<dbReference type="InterPro" id="IPR004776">
    <property type="entry name" value="Mem_transp_PIN-like"/>
</dbReference>